<dbReference type="InterPro" id="IPR024080">
    <property type="entry name" value="Neurolysin/TOP_N"/>
</dbReference>
<keyword evidence="9" id="KW-0732">Signal</keyword>
<evidence type="ECO:0000256" key="2">
    <source>
        <dbReference type="ARBA" id="ARBA00022670"/>
    </source>
</evidence>
<feature type="region of interest" description="Disordered" evidence="8">
    <location>
        <begin position="29"/>
        <end position="63"/>
    </location>
</feature>
<evidence type="ECO:0000259" key="10">
    <source>
        <dbReference type="Pfam" id="PF01432"/>
    </source>
</evidence>
<dbReference type="Proteomes" id="UP001379533">
    <property type="component" value="Chromosome"/>
</dbReference>
<dbReference type="Gene3D" id="3.40.390.10">
    <property type="entry name" value="Collagenase (Catalytic Domain)"/>
    <property type="match status" value="1"/>
</dbReference>
<keyword evidence="2 7" id="KW-0645">Protease</keyword>
<feature type="chain" id="PRO_5045820758" evidence="9">
    <location>
        <begin position="27"/>
        <end position="752"/>
    </location>
</feature>
<dbReference type="Gene3D" id="1.20.1050.40">
    <property type="entry name" value="Endopeptidase. Chain P, domain 1"/>
    <property type="match status" value="1"/>
</dbReference>
<evidence type="ECO:0000256" key="9">
    <source>
        <dbReference type="SAM" id="SignalP"/>
    </source>
</evidence>
<comment type="similarity">
    <text evidence="1 7">Belongs to the peptidase M3 family.</text>
</comment>
<keyword evidence="4 7" id="KW-0378">Hydrolase</keyword>
<feature type="signal peptide" evidence="9">
    <location>
        <begin position="1"/>
        <end position="26"/>
    </location>
</feature>
<evidence type="ECO:0000256" key="8">
    <source>
        <dbReference type="SAM" id="MobiDB-lite"/>
    </source>
</evidence>
<dbReference type="Gene3D" id="1.10.1370.10">
    <property type="entry name" value="Neurolysin, domain 3"/>
    <property type="match status" value="1"/>
</dbReference>
<evidence type="ECO:0000256" key="3">
    <source>
        <dbReference type="ARBA" id="ARBA00022723"/>
    </source>
</evidence>
<keyword evidence="3 7" id="KW-0479">Metal-binding</keyword>
<comment type="cofactor">
    <cofactor evidence="7">
        <name>Zn(2+)</name>
        <dbReference type="ChEBI" id="CHEBI:29105"/>
    </cofactor>
    <text evidence="7">Binds 1 zinc ion.</text>
</comment>
<feature type="compositionally biased region" description="Pro residues" evidence="8">
    <location>
        <begin position="41"/>
        <end position="52"/>
    </location>
</feature>
<evidence type="ECO:0000256" key="5">
    <source>
        <dbReference type="ARBA" id="ARBA00022833"/>
    </source>
</evidence>
<sequence length="752" mass="83792">MRNAIFLGAGAVAVPLVMSASTFVSGCASGPADTHVAAQNSPPPSSPPPAAPPDANASNPLLAKWTGPYGGVPPFDKVKVEQFKPALESAMDEDRREIAAIVNEPAPANFENTIAAMEDAGRALNRVQSIFGVWSSTMNGAEFQKVELEMAPKLAAFTDEITQNEKLWKRIEAVYNSPDKAKLTPEQQRLVWRTYNNFARQGAKLDPTAKKRLSEINQRLASLYTTFSQNVLADEESYAVILESEADLAGLPDSLKSVAAKAAEGRGQKGKWAITNTRSSVEPFLTYSTRDDLREKVWKNFVNRGDNGDTHDNNKIISEILKLRAERAKLLGYATHAHWRVEDQMAKTPERAIALMEAMWTPAVARVKQEVADMQAIADKTTKGPKRKIAPWDYRFYAEKVRKAKYDLDENEVKPYLQLEKLREGMFWVAGELFGFSFTQVTDVEVYHPDVRVWEVKDKKSGKRVGLWYFDPYARAGKHSGAWMNEYRPQERFKGEVTTIVSNNANFVKGKDGEPILISWSDARTLFHEFGHALHGLSSNVTYPSLAGTNVARDYVEFPSQLLEHWVHTPEVLNKFALHYKTGQPIPHELVAKIEKASTFNQGFTTVEYLSAALIDMKLHLAGANGGKDIDPDAFERDTLKSMGMPEQIVMRHRTPQFSHVFAGDGYSAGYYSYLWSDTLTADAYEAFTEGKGPYDPAVAERLRKNVFSVGDTIDPADAYRAFRGHDAEIGPLMRKRGFAKPAAPAQKKKPS</sequence>
<dbReference type="SUPFAM" id="SSF55486">
    <property type="entry name" value="Metalloproteases ('zincins'), catalytic domain"/>
    <property type="match status" value="1"/>
</dbReference>
<evidence type="ECO:0000313" key="12">
    <source>
        <dbReference type="Proteomes" id="UP001379533"/>
    </source>
</evidence>
<gene>
    <name evidence="11" type="ORF">LZC95_32085</name>
</gene>
<evidence type="ECO:0000256" key="7">
    <source>
        <dbReference type="RuleBase" id="RU003435"/>
    </source>
</evidence>
<dbReference type="InterPro" id="IPR001567">
    <property type="entry name" value="Pept_M3A_M3B_dom"/>
</dbReference>
<name>A0ABZ2JX70_9BACT</name>
<evidence type="ECO:0000313" key="11">
    <source>
        <dbReference type="EMBL" id="WXA91081.1"/>
    </source>
</evidence>
<organism evidence="11 12">
    <name type="scientific">Pendulispora brunnea</name>
    <dbReference type="NCBI Taxonomy" id="2905690"/>
    <lineage>
        <taxon>Bacteria</taxon>
        <taxon>Pseudomonadati</taxon>
        <taxon>Myxococcota</taxon>
        <taxon>Myxococcia</taxon>
        <taxon>Myxococcales</taxon>
        <taxon>Sorangiineae</taxon>
        <taxon>Pendulisporaceae</taxon>
        <taxon>Pendulispora</taxon>
    </lineage>
</organism>
<keyword evidence="5 7" id="KW-0862">Zinc</keyword>
<dbReference type="EMBL" id="CP089982">
    <property type="protein sequence ID" value="WXA91081.1"/>
    <property type="molecule type" value="Genomic_DNA"/>
</dbReference>
<feature type="domain" description="Peptidase M3A/M3B catalytic" evidence="10">
    <location>
        <begin position="284"/>
        <end position="737"/>
    </location>
</feature>
<dbReference type="RefSeq" id="WP_394841702.1">
    <property type="nucleotide sequence ID" value="NZ_CP089982.1"/>
</dbReference>
<evidence type="ECO:0000256" key="1">
    <source>
        <dbReference type="ARBA" id="ARBA00006040"/>
    </source>
</evidence>
<dbReference type="PANTHER" id="PTHR43660:SF1">
    <property type="entry name" value="DIPEPTIDYL CARBOXYPEPTIDASE"/>
    <property type="match status" value="1"/>
</dbReference>
<evidence type="ECO:0000256" key="6">
    <source>
        <dbReference type="ARBA" id="ARBA00023049"/>
    </source>
</evidence>
<dbReference type="InterPro" id="IPR024077">
    <property type="entry name" value="Neurolysin/TOP_dom2"/>
</dbReference>
<protein>
    <submittedName>
        <fullName evidence="11">M3 family metallopeptidase</fullName>
    </submittedName>
</protein>
<evidence type="ECO:0000256" key="4">
    <source>
        <dbReference type="ARBA" id="ARBA00022801"/>
    </source>
</evidence>
<proteinExistence type="inferred from homology"/>
<dbReference type="Pfam" id="PF01432">
    <property type="entry name" value="Peptidase_M3"/>
    <property type="match status" value="1"/>
</dbReference>
<accession>A0ABZ2JX70</accession>
<keyword evidence="12" id="KW-1185">Reference proteome</keyword>
<dbReference type="PANTHER" id="PTHR43660">
    <property type="entry name" value="DIPEPTIDYL CARBOXYPEPTIDASE"/>
    <property type="match status" value="1"/>
</dbReference>
<dbReference type="InterPro" id="IPR045090">
    <property type="entry name" value="Pept_M3A_M3B"/>
</dbReference>
<dbReference type="InterPro" id="IPR024079">
    <property type="entry name" value="MetalloPept_cat_dom_sf"/>
</dbReference>
<keyword evidence="6 7" id="KW-0482">Metalloprotease</keyword>
<dbReference type="InterPro" id="IPR034005">
    <property type="entry name" value="M3A_DCP"/>
</dbReference>
<dbReference type="CDD" id="cd06456">
    <property type="entry name" value="M3A_DCP"/>
    <property type="match status" value="1"/>
</dbReference>
<reference evidence="11 12" key="1">
    <citation type="submission" date="2021-12" db="EMBL/GenBank/DDBJ databases">
        <title>Discovery of the Pendulisporaceae a myxobacterial family with distinct sporulation behavior and unique specialized metabolism.</title>
        <authorList>
            <person name="Garcia R."/>
            <person name="Popoff A."/>
            <person name="Bader C.D."/>
            <person name="Loehr J."/>
            <person name="Walesch S."/>
            <person name="Walt C."/>
            <person name="Boldt J."/>
            <person name="Bunk B."/>
            <person name="Haeckl F.J.F.P.J."/>
            <person name="Gunesch A.P."/>
            <person name="Birkelbach J."/>
            <person name="Nuebel U."/>
            <person name="Pietschmann T."/>
            <person name="Bach T."/>
            <person name="Mueller R."/>
        </authorList>
    </citation>
    <scope>NUCLEOTIDE SEQUENCE [LARGE SCALE GENOMIC DNA]</scope>
    <source>
        <strain evidence="11 12">MSr12523</strain>
    </source>
</reference>
<dbReference type="PROSITE" id="PS51257">
    <property type="entry name" value="PROKAR_LIPOPROTEIN"/>
    <property type="match status" value="1"/>
</dbReference>